<keyword evidence="12" id="KW-1185">Reference proteome</keyword>
<keyword evidence="9" id="KW-0812">Transmembrane</keyword>
<comment type="catalytic activity">
    <reaction evidence="1">
        <text>ATP + protein L-histidine = ADP + protein N-phospho-L-histidine.</text>
        <dbReference type="EC" id="2.7.13.3"/>
    </reaction>
</comment>
<dbReference type="PRINTS" id="PR00344">
    <property type="entry name" value="BCTRLSENSOR"/>
</dbReference>
<dbReference type="PROSITE" id="PS50109">
    <property type="entry name" value="HIS_KIN"/>
    <property type="match status" value="1"/>
</dbReference>
<evidence type="ECO:0000256" key="4">
    <source>
        <dbReference type="ARBA" id="ARBA00022679"/>
    </source>
</evidence>
<dbReference type="InterPro" id="IPR036890">
    <property type="entry name" value="HATPase_C_sf"/>
</dbReference>
<dbReference type="CDD" id="cd00082">
    <property type="entry name" value="HisKA"/>
    <property type="match status" value="1"/>
</dbReference>
<dbReference type="EMBL" id="JAQSIO010000003">
    <property type="protein sequence ID" value="MDD0814950.1"/>
    <property type="molecule type" value="Genomic_DNA"/>
</dbReference>
<keyword evidence="7 11" id="KW-0067">ATP-binding</keyword>
<keyword evidence="5" id="KW-0547">Nucleotide-binding</keyword>
<dbReference type="InterPro" id="IPR004358">
    <property type="entry name" value="Sig_transdc_His_kin-like_C"/>
</dbReference>
<organism evidence="11 12">
    <name type="scientific">Curvibacter microcysteis</name>
    <dbReference type="NCBI Taxonomy" id="3026419"/>
    <lineage>
        <taxon>Bacteria</taxon>
        <taxon>Pseudomonadati</taxon>
        <taxon>Pseudomonadota</taxon>
        <taxon>Betaproteobacteria</taxon>
        <taxon>Burkholderiales</taxon>
        <taxon>Comamonadaceae</taxon>
        <taxon>Curvibacter</taxon>
    </lineage>
</organism>
<keyword evidence="4" id="KW-0808">Transferase</keyword>
<feature type="domain" description="Histidine kinase" evidence="10">
    <location>
        <begin position="280"/>
        <end position="497"/>
    </location>
</feature>
<dbReference type="RefSeq" id="WP_273926615.1">
    <property type="nucleotide sequence ID" value="NZ_JAQSIO010000003.1"/>
</dbReference>
<evidence type="ECO:0000256" key="9">
    <source>
        <dbReference type="SAM" id="Phobius"/>
    </source>
</evidence>
<evidence type="ECO:0000259" key="10">
    <source>
        <dbReference type="PROSITE" id="PS50109"/>
    </source>
</evidence>
<dbReference type="PANTHER" id="PTHR43065">
    <property type="entry name" value="SENSOR HISTIDINE KINASE"/>
    <property type="match status" value="1"/>
</dbReference>
<sequence>MHVRSHWSRHAPWLAAGLFACLGVVALLQWRVAQLHEEFDTQARIAHRLLSQRVVQHDAILATLATVGMGSAAPPSLALSGLQALSKVYPQIVQVRQRLAGQSWPADWACAEAAERSSRAQSQPALCMDARDWAQGRYGLVAAAGPGAYALQIDLLQTVPWEEWPFPAQGSPVTVRLALPGWPAFSLSARSDGFEGAVWRFDFEKKLAAESQPFKVVLQGRVGWADWPWIGLGAWLALVLGASVLWRAWRGQAQARRRAEELLRLGQVSRLNTLGELAAGLAHELNQPLTAILANTRAGARLLDEEAPELPLVREAMAQAVQQARRAADVVGRLRRVVERPALGQALQALDLEACVRGALHLLEPELLRRQVQAELILSSPVPAVLADPVAVEQIVHNLLMNALQALDSTPTASGRITLRLVAQGPMGALRVTDNGPGLSPEVMTRLFQPFFSTREGGLGLGLSLCETLASGMGGSLTAAQASPRGAEFTLSLPLASP</sequence>
<dbReference type="SUPFAM" id="SSF47384">
    <property type="entry name" value="Homodimeric domain of signal transducing histidine kinase"/>
    <property type="match status" value="1"/>
</dbReference>
<proteinExistence type="predicted"/>
<dbReference type="SMART" id="SM00387">
    <property type="entry name" value="HATPase_c"/>
    <property type="match status" value="1"/>
</dbReference>
<name>A0ABT5MIE5_9BURK</name>
<dbReference type="Gene3D" id="1.10.287.130">
    <property type="match status" value="1"/>
</dbReference>
<dbReference type="GO" id="GO:0005524">
    <property type="term" value="F:ATP binding"/>
    <property type="evidence" value="ECO:0007669"/>
    <property type="project" value="UniProtKB-KW"/>
</dbReference>
<keyword evidence="3" id="KW-0597">Phosphoprotein</keyword>
<keyword evidence="9" id="KW-0472">Membrane</keyword>
<dbReference type="Pfam" id="PF02518">
    <property type="entry name" value="HATPase_c"/>
    <property type="match status" value="1"/>
</dbReference>
<keyword evidence="8" id="KW-0902">Two-component regulatory system</keyword>
<dbReference type="SMART" id="SM00388">
    <property type="entry name" value="HisKA"/>
    <property type="match status" value="1"/>
</dbReference>
<dbReference type="Gene3D" id="3.30.565.10">
    <property type="entry name" value="Histidine kinase-like ATPase, C-terminal domain"/>
    <property type="match status" value="1"/>
</dbReference>
<dbReference type="InterPro" id="IPR036097">
    <property type="entry name" value="HisK_dim/P_sf"/>
</dbReference>
<evidence type="ECO:0000256" key="6">
    <source>
        <dbReference type="ARBA" id="ARBA00022777"/>
    </source>
</evidence>
<protein>
    <recommendedName>
        <fullName evidence="2">histidine kinase</fullName>
        <ecNumber evidence="2">2.7.13.3</ecNumber>
    </recommendedName>
</protein>
<dbReference type="InterPro" id="IPR003661">
    <property type="entry name" value="HisK_dim/P_dom"/>
</dbReference>
<dbReference type="SUPFAM" id="SSF55874">
    <property type="entry name" value="ATPase domain of HSP90 chaperone/DNA topoisomerase II/histidine kinase"/>
    <property type="match status" value="1"/>
</dbReference>
<evidence type="ECO:0000256" key="1">
    <source>
        <dbReference type="ARBA" id="ARBA00000085"/>
    </source>
</evidence>
<reference evidence="11 12" key="1">
    <citation type="submission" date="2023-02" db="EMBL/GenBank/DDBJ databases">
        <title>Bacterial whole genome sequence for Curvibacter sp. HBC28.</title>
        <authorList>
            <person name="Le V."/>
            <person name="Ko S.-R."/>
            <person name="Ahn C.-Y."/>
            <person name="Oh H.-M."/>
        </authorList>
    </citation>
    <scope>NUCLEOTIDE SEQUENCE [LARGE SCALE GENOMIC DNA]</scope>
    <source>
        <strain evidence="11 12">HBC28</strain>
    </source>
</reference>
<evidence type="ECO:0000256" key="5">
    <source>
        <dbReference type="ARBA" id="ARBA00022741"/>
    </source>
</evidence>
<accession>A0ABT5MIE5</accession>
<dbReference type="Proteomes" id="UP001528672">
    <property type="component" value="Unassembled WGS sequence"/>
</dbReference>
<dbReference type="Pfam" id="PF00512">
    <property type="entry name" value="HisKA"/>
    <property type="match status" value="1"/>
</dbReference>
<dbReference type="EC" id="2.7.13.3" evidence="2"/>
<evidence type="ECO:0000256" key="2">
    <source>
        <dbReference type="ARBA" id="ARBA00012438"/>
    </source>
</evidence>
<keyword evidence="9" id="KW-1133">Transmembrane helix</keyword>
<comment type="caution">
    <text evidence="11">The sequence shown here is derived from an EMBL/GenBank/DDBJ whole genome shotgun (WGS) entry which is preliminary data.</text>
</comment>
<evidence type="ECO:0000313" key="12">
    <source>
        <dbReference type="Proteomes" id="UP001528672"/>
    </source>
</evidence>
<dbReference type="InterPro" id="IPR003594">
    <property type="entry name" value="HATPase_dom"/>
</dbReference>
<gene>
    <name evidence="11" type="ORF">PSQ39_09945</name>
</gene>
<evidence type="ECO:0000256" key="8">
    <source>
        <dbReference type="ARBA" id="ARBA00023012"/>
    </source>
</evidence>
<keyword evidence="6" id="KW-0418">Kinase</keyword>
<dbReference type="PROSITE" id="PS51257">
    <property type="entry name" value="PROKAR_LIPOPROTEIN"/>
    <property type="match status" value="1"/>
</dbReference>
<feature type="transmembrane region" description="Helical" evidence="9">
    <location>
        <begin position="227"/>
        <end position="249"/>
    </location>
</feature>
<evidence type="ECO:0000256" key="7">
    <source>
        <dbReference type="ARBA" id="ARBA00022840"/>
    </source>
</evidence>
<evidence type="ECO:0000256" key="3">
    <source>
        <dbReference type="ARBA" id="ARBA00022553"/>
    </source>
</evidence>
<dbReference type="InterPro" id="IPR005467">
    <property type="entry name" value="His_kinase_dom"/>
</dbReference>
<evidence type="ECO:0000313" key="11">
    <source>
        <dbReference type="EMBL" id="MDD0814950.1"/>
    </source>
</evidence>
<dbReference type="PANTHER" id="PTHR43065:SF10">
    <property type="entry name" value="PEROXIDE STRESS-ACTIVATED HISTIDINE KINASE MAK3"/>
    <property type="match status" value="1"/>
</dbReference>